<dbReference type="InterPro" id="IPR045424">
    <property type="entry name" value="DUF6509"/>
</dbReference>
<gene>
    <name evidence="1" type="ORF">J2S02_003296</name>
</gene>
<reference evidence="1 2" key="1">
    <citation type="submission" date="2023-07" db="EMBL/GenBank/DDBJ databases">
        <title>Genomic Encyclopedia of Type Strains, Phase IV (KMG-IV): sequencing the most valuable type-strain genomes for metagenomic binning, comparative biology and taxonomic classification.</title>
        <authorList>
            <person name="Goeker M."/>
        </authorList>
    </citation>
    <scope>NUCLEOTIDE SEQUENCE [LARGE SCALE GENOMIC DNA]</scope>
    <source>
        <strain evidence="1 2">DSM 17723</strain>
    </source>
</reference>
<sequence>MEIIDATIEKLEDPFGILSGERFEIFLTLNIEEDDELYSENGVMLKLIYAVEEAQSKIVQYDFIEKKTEQVLDFALEDDEEKVIDAYCQQLIKEYVDVD</sequence>
<protein>
    <recommendedName>
        <fullName evidence="3">Pullulanase</fullName>
    </recommendedName>
</protein>
<dbReference type="Proteomes" id="UP001232245">
    <property type="component" value="Unassembled WGS sequence"/>
</dbReference>
<keyword evidence="2" id="KW-1185">Reference proteome</keyword>
<organism evidence="1 2">
    <name type="scientific">Metabacillus niabensis</name>
    <dbReference type="NCBI Taxonomy" id="324854"/>
    <lineage>
        <taxon>Bacteria</taxon>
        <taxon>Bacillati</taxon>
        <taxon>Bacillota</taxon>
        <taxon>Bacilli</taxon>
        <taxon>Bacillales</taxon>
        <taxon>Bacillaceae</taxon>
        <taxon>Metabacillus</taxon>
    </lineage>
</organism>
<evidence type="ECO:0000313" key="2">
    <source>
        <dbReference type="Proteomes" id="UP001232245"/>
    </source>
</evidence>
<comment type="caution">
    <text evidence="1">The sequence shown here is derived from an EMBL/GenBank/DDBJ whole genome shotgun (WGS) entry which is preliminary data.</text>
</comment>
<accession>A0ABT9Z3W8</accession>
<proteinExistence type="predicted"/>
<evidence type="ECO:0000313" key="1">
    <source>
        <dbReference type="EMBL" id="MDQ0226951.1"/>
    </source>
</evidence>
<evidence type="ECO:0008006" key="3">
    <source>
        <dbReference type="Google" id="ProtNLM"/>
    </source>
</evidence>
<dbReference type="Pfam" id="PF20119">
    <property type="entry name" value="DUF6509"/>
    <property type="match status" value="1"/>
</dbReference>
<dbReference type="RefSeq" id="WP_095299080.1">
    <property type="nucleotide sequence ID" value="NZ_CADEPK010000198.1"/>
</dbReference>
<name>A0ABT9Z3W8_9BACI</name>
<dbReference type="EMBL" id="JAUSTZ010000007">
    <property type="protein sequence ID" value="MDQ0226951.1"/>
    <property type="molecule type" value="Genomic_DNA"/>
</dbReference>